<organism evidence="8 9">
    <name type="scientific">Halocaridina rubra</name>
    <name type="common">Hawaiian red shrimp</name>
    <dbReference type="NCBI Taxonomy" id="373956"/>
    <lineage>
        <taxon>Eukaryota</taxon>
        <taxon>Metazoa</taxon>
        <taxon>Ecdysozoa</taxon>
        <taxon>Arthropoda</taxon>
        <taxon>Crustacea</taxon>
        <taxon>Multicrustacea</taxon>
        <taxon>Malacostraca</taxon>
        <taxon>Eumalacostraca</taxon>
        <taxon>Eucarida</taxon>
        <taxon>Decapoda</taxon>
        <taxon>Pleocyemata</taxon>
        <taxon>Caridea</taxon>
        <taxon>Atyoidea</taxon>
        <taxon>Atyidae</taxon>
        <taxon>Halocaridina</taxon>
    </lineage>
</organism>
<reference evidence="8 9" key="1">
    <citation type="submission" date="2023-11" db="EMBL/GenBank/DDBJ databases">
        <title>Halocaridina rubra genome assembly.</title>
        <authorList>
            <person name="Smith C."/>
        </authorList>
    </citation>
    <scope>NUCLEOTIDE SEQUENCE [LARGE SCALE GENOMIC DNA]</scope>
    <source>
        <strain evidence="8">EP-1</strain>
        <tissue evidence="8">Whole</tissue>
    </source>
</reference>
<evidence type="ECO:0000256" key="6">
    <source>
        <dbReference type="SAM" id="MobiDB-lite"/>
    </source>
</evidence>
<evidence type="ECO:0000256" key="4">
    <source>
        <dbReference type="ARBA" id="ARBA00022989"/>
    </source>
</evidence>
<dbReference type="AlphaFoldDB" id="A0AAN8WJI7"/>
<comment type="caution">
    <text evidence="8">The sequence shown here is derived from an EMBL/GenBank/DDBJ whole genome shotgun (WGS) entry which is preliminary data.</text>
</comment>
<proteinExistence type="inferred from homology"/>
<feature type="transmembrane region" description="Helical" evidence="7">
    <location>
        <begin position="52"/>
        <end position="75"/>
    </location>
</feature>
<dbReference type="InterPro" id="IPR000369">
    <property type="entry name" value="K_chnl_KCNE"/>
</dbReference>
<feature type="region of interest" description="Disordered" evidence="6">
    <location>
        <begin position="136"/>
        <end position="159"/>
    </location>
</feature>
<evidence type="ECO:0000256" key="2">
    <source>
        <dbReference type="ARBA" id="ARBA00005688"/>
    </source>
</evidence>
<accession>A0AAN8WJI7</accession>
<dbReference type="Pfam" id="PF02060">
    <property type="entry name" value="ISK_Channel"/>
    <property type="match status" value="1"/>
</dbReference>
<evidence type="ECO:0000313" key="8">
    <source>
        <dbReference type="EMBL" id="KAK7067332.1"/>
    </source>
</evidence>
<dbReference type="Proteomes" id="UP001381693">
    <property type="component" value="Unassembled WGS sequence"/>
</dbReference>
<sequence length="171" mass="19556">MAENATTFQPQDVQKLGKLISDIIQTRCWEELTSEKNKTAGEEPKSSEDSMAVVYIILVLLLFGASLLILLLKYVRKEKESLRLQRFYDEYMVRRFPSMVVHYDEEGRYLKPKTSQLRRQSSTDLESVSPSVSSAVMTPLSTPCTSPLYTPEGTTSANFSPFRRDQIEEFV</sequence>
<dbReference type="EMBL" id="JAXCGZ010018877">
    <property type="protein sequence ID" value="KAK7067332.1"/>
    <property type="molecule type" value="Genomic_DNA"/>
</dbReference>
<comment type="similarity">
    <text evidence="2">Belongs to the potassium channel KCNE family.</text>
</comment>
<evidence type="ECO:0000256" key="7">
    <source>
        <dbReference type="SAM" id="Phobius"/>
    </source>
</evidence>
<dbReference type="GO" id="GO:0016020">
    <property type="term" value="C:membrane"/>
    <property type="evidence" value="ECO:0007669"/>
    <property type="project" value="UniProtKB-SubCell"/>
</dbReference>
<name>A0AAN8WJI7_HALRR</name>
<protein>
    <submittedName>
        <fullName evidence="8">Uncharacterized protein</fullName>
    </submittedName>
</protein>
<dbReference type="GO" id="GO:0005249">
    <property type="term" value="F:voltage-gated potassium channel activity"/>
    <property type="evidence" value="ECO:0007669"/>
    <property type="project" value="InterPro"/>
</dbReference>
<keyword evidence="3 7" id="KW-0812">Transmembrane</keyword>
<evidence type="ECO:0000256" key="5">
    <source>
        <dbReference type="ARBA" id="ARBA00023136"/>
    </source>
</evidence>
<comment type="subcellular location">
    <subcellularLocation>
        <location evidence="1">Membrane</location>
        <topology evidence="1">Single-pass membrane protein</topology>
    </subcellularLocation>
</comment>
<evidence type="ECO:0000256" key="1">
    <source>
        <dbReference type="ARBA" id="ARBA00004167"/>
    </source>
</evidence>
<gene>
    <name evidence="8" type="ORF">SK128_006366</name>
</gene>
<evidence type="ECO:0000313" key="9">
    <source>
        <dbReference type="Proteomes" id="UP001381693"/>
    </source>
</evidence>
<evidence type="ECO:0000256" key="3">
    <source>
        <dbReference type="ARBA" id="ARBA00022692"/>
    </source>
</evidence>
<keyword evidence="9" id="KW-1185">Reference proteome</keyword>
<keyword evidence="4 7" id="KW-1133">Transmembrane helix</keyword>
<keyword evidence="5 7" id="KW-0472">Membrane</keyword>